<proteinExistence type="predicted"/>
<evidence type="ECO:0008006" key="3">
    <source>
        <dbReference type="Google" id="ProtNLM"/>
    </source>
</evidence>
<dbReference type="PANTHER" id="PTHR43686">
    <property type="entry name" value="SULFURTRANSFERASE-RELATED"/>
    <property type="match status" value="1"/>
</dbReference>
<sequence>MGIAAIEAAEADAVARTLRFFKATPGLHMLGSSSADRLAIFSFNIASGGQLLHHGLVVTLLNDIFGIQARGGCSCAGPYGHDLLGIDANVSAQYRTLVMDGLEVMKPGWVRVGFPPVMDNASIDYVLDALAFIADRGHDLIELYDVNPESGCWTLKTALPEPSMTLDQLCWWRSMSAPSPQPLQAPSSVEIFAEAATLADKARTKRHKPCAKLPDNADQLRWFQL</sequence>
<dbReference type="Proteomes" id="UP001220530">
    <property type="component" value="Chromosome"/>
</dbReference>
<evidence type="ECO:0000313" key="2">
    <source>
        <dbReference type="Proteomes" id="UP001220530"/>
    </source>
</evidence>
<dbReference type="EMBL" id="CP118246">
    <property type="protein sequence ID" value="WDR01566.1"/>
    <property type="molecule type" value="Genomic_DNA"/>
</dbReference>
<accession>A0ABY7YJV2</accession>
<reference evidence="1 2" key="1">
    <citation type="submission" date="2023-02" db="EMBL/GenBank/DDBJ databases">
        <title>Devosia algicola sp. nov., isolated from the phycosphere of marine algae.</title>
        <authorList>
            <person name="Kim J.M."/>
            <person name="Lee J.K."/>
            <person name="Choi B.J."/>
            <person name="Bayburt H."/>
            <person name="Jeon C.O."/>
        </authorList>
    </citation>
    <scope>NUCLEOTIDE SEQUENCE [LARGE SCALE GENOMIC DNA]</scope>
    <source>
        <strain evidence="1 2">G20-9</strain>
    </source>
</reference>
<dbReference type="InterPro" id="IPR015422">
    <property type="entry name" value="PyrdxlP-dep_Trfase_small"/>
</dbReference>
<name>A0ABY7YJV2_9HYPH</name>
<dbReference type="SUPFAM" id="SSF53383">
    <property type="entry name" value="PLP-dependent transferases"/>
    <property type="match status" value="1"/>
</dbReference>
<dbReference type="RefSeq" id="WP_282217976.1">
    <property type="nucleotide sequence ID" value="NZ_CP118246.1"/>
</dbReference>
<organism evidence="1 2">
    <name type="scientific">Devosia algicola</name>
    <dbReference type="NCBI Taxonomy" id="3026418"/>
    <lineage>
        <taxon>Bacteria</taxon>
        <taxon>Pseudomonadati</taxon>
        <taxon>Pseudomonadota</taxon>
        <taxon>Alphaproteobacteria</taxon>
        <taxon>Hyphomicrobiales</taxon>
        <taxon>Devosiaceae</taxon>
        <taxon>Devosia</taxon>
    </lineage>
</organism>
<gene>
    <name evidence="1" type="ORF">PSQ19_12340</name>
</gene>
<dbReference type="Gene3D" id="3.90.1150.10">
    <property type="entry name" value="Aspartate Aminotransferase, domain 1"/>
    <property type="match status" value="1"/>
</dbReference>
<dbReference type="PANTHER" id="PTHR43686:SF1">
    <property type="entry name" value="AMINOTRAN_5 DOMAIN-CONTAINING PROTEIN"/>
    <property type="match status" value="1"/>
</dbReference>
<dbReference type="InterPro" id="IPR015424">
    <property type="entry name" value="PyrdxlP-dep_Trfase"/>
</dbReference>
<keyword evidence="2" id="KW-1185">Reference proteome</keyword>
<evidence type="ECO:0000313" key="1">
    <source>
        <dbReference type="EMBL" id="WDR01566.1"/>
    </source>
</evidence>
<protein>
    <recommendedName>
        <fullName evidence="3">Aminotransferase class V-fold PLP-dependent enzyme</fullName>
    </recommendedName>
</protein>